<dbReference type="PANTHER" id="PTHR11680">
    <property type="entry name" value="SERINE HYDROXYMETHYLTRANSFERASE"/>
    <property type="match status" value="1"/>
</dbReference>
<feature type="modified residue" description="N6-(pyridoxal phosphate)lysine" evidence="9">
    <location>
        <position position="225"/>
    </location>
</feature>
<dbReference type="GO" id="GO:0019264">
    <property type="term" value="P:glycine biosynthetic process from serine"/>
    <property type="evidence" value="ECO:0007669"/>
    <property type="project" value="InterPro"/>
</dbReference>
<sequence length="387" mass="42498">MQDKVVQSIIEDEAMRQSCEVCLIASENYVSDDVMKAQGSIFTNKYAEGYPGKRYYGGCVKADEIENLAIERAKELFSCNFANVQPHSGSQANQAVYHALLSPGDSVLAMSLDCGGHLTHGHKANASGRNYDFHHYGVDAYGHLDLFKIREIAKSIPNLKLIVVGYSAFVHQLDEMDYSALRSIADMSGAKLMVDMAHFAGFVASKLHANPLKWGADVVTSTTHKTLRGPRGGLILTNDADIAKKVNSAIFPGIQGGPLMHVIAAKAICFGEALQPSYRNYMVNVAHNASVMYETFCEEKCNVIGFTENHQVLLNTVDSFGLSGREAEQLLEKEGIIVNKNMLPNDTKTPVETSGIRIGSAAMTTRGWGEKQFEFVARRIIDILRNR</sequence>
<accession>Q56F03</accession>
<evidence type="ECO:0000256" key="9">
    <source>
        <dbReference type="PIRSR" id="PIRSR000412-50"/>
    </source>
</evidence>
<comment type="similarity">
    <text evidence="3">Belongs to the SHMT family.</text>
</comment>
<evidence type="ECO:0000256" key="2">
    <source>
        <dbReference type="ARBA" id="ARBA00004496"/>
    </source>
</evidence>
<dbReference type="Gene3D" id="3.40.640.10">
    <property type="entry name" value="Type I PLP-dependent aspartate aminotransferase-like (Major domain)"/>
    <property type="match status" value="1"/>
</dbReference>
<dbReference type="InterPro" id="IPR001085">
    <property type="entry name" value="Ser_HO-MeTrfase"/>
</dbReference>
<feature type="domain" description="Serine hydroxymethyltransferase-like" evidence="10">
    <location>
        <begin position="2"/>
        <end position="378"/>
    </location>
</feature>
<dbReference type="Gene3D" id="3.90.1150.10">
    <property type="entry name" value="Aspartate Aminotransferase, domain 1"/>
    <property type="match status" value="1"/>
</dbReference>
<keyword evidence="7" id="KW-0808">Transferase</keyword>
<dbReference type="CDD" id="cd00378">
    <property type="entry name" value="SHMT"/>
    <property type="match status" value="1"/>
</dbReference>
<comment type="subcellular location">
    <subcellularLocation>
        <location evidence="2">Cytoplasm</location>
    </subcellularLocation>
</comment>
<gene>
    <name evidence="11" type="primary">PHG31ORF008c</name>
    <name evidence="11" type="ORF">PHG31p8</name>
</gene>
<keyword evidence="6" id="KW-0554">One-carbon metabolism</keyword>
<dbReference type="InterPro" id="IPR015424">
    <property type="entry name" value="PyrdxlP-dep_Trfase"/>
</dbReference>
<dbReference type="PROSITE" id="PS00096">
    <property type="entry name" value="SHMT"/>
    <property type="match status" value="1"/>
</dbReference>
<dbReference type="GO" id="GO:0035999">
    <property type="term" value="P:tetrahydrofolate interconversion"/>
    <property type="evidence" value="ECO:0007669"/>
    <property type="project" value="InterPro"/>
</dbReference>
<dbReference type="GO" id="GO:0004372">
    <property type="term" value="F:glycine hydroxymethyltransferase activity"/>
    <property type="evidence" value="ECO:0007669"/>
    <property type="project" value="InterPro"/>
</dbReference>
<dbReference type="InterPro" id="IPR015421">
    <property type="entry name" value="PyrdxlP-dep_Trfase_major"/>
</dbReference>
<organism evidence="11 12">
    <name type="scientific">Aeromonas phage 31</name>
    <dbReference type="NCBI Taxonomy" id="321023"/>
    <lineage>
        <taxon>Viruses</taxon>
        <taxon>Duplodnaviria</taxon>
        <taxon>Heunggongvirae</taxon>
        <taxon>Uroviricota</taxon>
        <taxon>Caudoviricetes</taxon>
        <taxon>Pantevenvirales</taxon>
        <taxon>Straboviridae</taxon>
        <taxon>Biquartavirus</taxon>
        <taxon>Biquartavirus 44RR2</taxon>
    </lineage>
</organism>
<dbReference type="InterPro" id="IPR015422">
    <property type="entry name" value="PyrdxlP-dep_Trfase_small"/>
</dbReference>
<evidence type="ECO:0000259" key="10">
    <source>
        <dbReference type="Pfam" id="PF00464"/>
    </source>
</evidence>
<dbReference type="InterPro" id="IPR049943">
    <property type="entry name" value="Ser_HO-MeTrfase-like"/>
</dbReference>
<keyword evidence="8 9" id="KW-0663">Pyridoxal phosphate</keyword>
<dbReference type="GeneID" id="3416624"/>
<dbReference type="SUPFAM" id="SSF53383">
    <property type="entry name" value="PLP-dependent transferases"/>
    <property type="match status" value="1"/>
</dbReference>
<dbReference type="InterPro" id="IPR019798">
    <property type="entry name" value="Ser_HO-MeTrfase_PLP_BS"/>
</dbReference>
<dbReference type="GO" id="GO:0030170">
    <property type="term" value="F:pyridoxal phosphate binding"/>
    <property type="evidence" value="ECO:0007669"/>
    <property type="project" value="InterPro"/>
</dbReference>
<dbReference type="EMBL" id="AY962392">
    <property type="protein sequence ID" value="AAX63497.1"/>
    <property type="molecule type" value="Genomic_DNA"/>
</dbReference>
<dbReference type="NCBIfam" id="NF000586">
    <property type="entry name" value="PRK00011.1"/>
    <property type="match status" value="1"/>
</dbReference>
<dbReference type="Pfam" id="PF00464">
    <property type="entry name" value="SHMT"/>
    <property type="match status" value="1"/>
</dbReference>
<dbReference type="InterPro" id="IPR039429">
    <property type="entry name" value="SHMT-like_dom"/>
</dbReference>
<comment type="subunit">
    <text evidence="4">Homodimer.</text>
</comment>
<dbReference type="PIRSF" id="PIRSF000412">
    <property type="entry name" value="SHMT"/>
    <property type="match status" value="1"/>
</dbReference>
<dbReference type="HAMAP" id="MF_00051">
    <property type="entry name" value="SHMT"/>
    <property type="match status" value="1"/>
</dbReference>
<dbReference type="FunFam" id="3.40.640.10:FF:000001">
    <property type="entry name" value="Serine hydroxymethyltransferase"/>
    <property type="match status" value="1"/>
</dbReference>
<keyword evidence="5" id="KW-0963">Cytoplasm</keyword>
<comment type="cofactor">
    <cofactor evidence="1 9">
        <name>pyridoxal 5'-phosphate</name>
        <dbReference type="ChEBI" id="CHEBI:597326"/>
    </cofactor>
</comment>
<evidence type="ECO:0000313" key="12">
    <source>
        <dbReference type="Proteomes" id="UP000000917"/>
    </source>
</evidence>
<evidence type="ECO:0000256" key="4">
    <source>
        <dbReference type="ARBA" id="ARBA00011738"/>
    </source>
</evidence>
<reference evidence="11 12" key="1">
    <citation type="submission" date="2005-03" db="EMBL/GenBank/DDBJ databases">
        <title>Comparative analysis of the Aeromonas bacteriophage 31 genome.</title>
        <authorList>
            <person name="Nolan J.M."/>
            <person name="Petrov V."/>
            <person name="Bertrand C."/>
            <person name="Krisch H.M."/>
            <person name="Karam J.D."/>
        </authorList>
    </citation>
    <scope>NUCLEOTIDE SEQUENCE [LARGE SCALE GENOMIC DNA]</scope>
</reference>
<evidence type="ECO:0000256" key="6">
    <source>
        <dbReference type="ARBA" id="ARBA00022563"/>
    </source>
</evidence>
<evidence type="ECO:0000256" key="7">
    <source>
        <dbReference type="ARBA" id="ARBA00022679"/>
    </source>
</evidence>
<proteinExistence type="inferred from homology"/>
<evidence type="ECO:0000313" key="11">
    <source>
        <dbReference type="EMBL" id="AAX63497.1"/>
    </source>
</evidence>
<dbReference type="PANTHER" id="PTHR11680:SF35">
    <property type="entry name" value="SERINE HYDROXYMETHYLTRANSFERASE 1"/>
    <property type="match status" value="1"/>
</dbReference>
<dbReference type="KEGG" id="vg:3416624"/>
<name>Q56F03_9CAUD</name>
<dbReference type="RefSeq" id="YP_238737.1">
    <property type="nucleotide sequence ID" value="NC_007022.1"/>
</dbReference>
<evidence type="ECO:0000256" key="1">
    <source>
        <dbReference type="ARBA" id="ARBA00001933"/>
    </source>
</evidence>
<dbReference type="Proteomes" id="UP000000917">
    <property type="component" value="Segment"/>
</dbReference>
<evidence type="ECO:0000256" key="3">
    <source>
        <dbReference type="ARBA" id="ARBA00006376"/>
    </source>
</evidence>
<evidence type="ECO:0000256" key="5">
    <source>
        <dbReference type="ARBA" id="ARBA00022490"/>
    </source>
</evidence>
<protein>
    <submittedName>
        <fullName evidence="11">Uncharacterized protein PHG31ORF008c</fullName>
    </submittedName>
</protein>
<dbReference type="OrthoDB" id="31585at10239"/>
<evidence type="ECO:0000256" key="8">
    <source>
        <dbReference type="ARBA" id="ARBA00022898"/>
    </source>
</evidence>